<dbReference type="STRING" id="1798383.A3D78_06395"/>
<reference evidence="11 12" key="1">
    <citation type="journal article" date="2016" name="Nat. Commun.">
        <title>Thousands of microbial genomes shed light on interconnected biogeochemical processes in an aquifer system.</title>
        <authorList>
            <person name="Anantharaman K."/>
            <person name="Brown C.T."/>
            <person name="Hug L.A."/>
            <person name="Sharon I."/>
            <person name="Castelle C.J."/>
            <person name="Probst A.J."/>
            <person name="Thomas B.C."/>
            <person name="Singh A."/>
            <person name="Wilkins M.J."/>
            <person name="Karaoz U."/>
            <person name="Brodie E.L."/>
            <person name="Williams K.H."/>
            <person name="Hubbard S.S."/>
            <person name="Banfield J.F."/>
        </authorList>
    </citation>
    <scope>NUCLEOTIDE SEQUENCE [LARGE SCALE GENOMIC DNA]</scope>
</reference>
<keyword evidence="3 9" id="KW-0479">Metal-binding</keyword>
<dbReference type="Pfam" id="PF01406">
    <property type="entry name" value="tRNA-synt_1e"/>
    <property type="match status" value="1"/>
</dbReference>
<keyword evidence="8 9" id="KW-0030">Aminoacyl-tRNA synthetase</keyword>
<dbReference type="AlphaFoldDB" id="A0A1F5ZXN1"/>
<dbReference type="GO" id="GO:0005829">
    <property type="term" value="C:cytosol"/>
    <property type="evidence" value="ECO:0007669"/>
    <property type="project" value="TreeGrafter"/>
</dbReference>
<evidence type="ECO:0000256" key="6">
    <source>
        <dbReference type="ARBA" id="ARBA00022840"/>
    </source>
</evidence>
<dbReference type="Gene3D" id="1.20.120.640">
    <property type="entry name" value="Anticodon-binding domain of a subclass of class I aminoacyl-tRNA synthetases"/>
    <property type="match status" value="1"/>
</dbReference>
<dbReference type="InterPro" id="IPR009080">
    <property type="entry name" value="tRNAsynth_Ia_anticodon-bd"/>
</dbReference>
<evidence type="ECO:0000256" key="9">
    <source>
        <dbReference type="HAMAP-Rule" id="MF_00041"/>
    </source>
</evidence>
<evidence type="ECO:0000313" key="11">
    <source>
        <dbReference type="EMBL" id="OGG17104.1"/>
    </source>
</evidence>
<dbReference type="PANTHER" id="PTHR10890">
    <property type="entry name" value="CYSTEINYL-TRNA SYNTHETASE"/>
    <property type="match status" value="1"/>
</dbReference>
<feature type="domain" description="tRNA synthetases class I catalytic" evidence="10">
    <location>
        <begin position="19"/>
        <end position="316"/>
    </location>
</feature>
<keyword evidence="9" id="KW-0963">Cytoplasm</keyword>
<dbReference type="GO" id="GO:0008270">
    <property type="term" value="F:zinc ion binding"/>
    <property type="evidence" value="ECO:0007669"/>
    <property type="project" value="UniProtKB-UniRule"/>
</dbReference>
<dbReference type="Gene3D" id="3.40.50.620">
    <property type="entry name" value="HUPs"/>
    <property type="match status" value="1"/>
</dbReference>
<evidence type="ECO:0000313" key="12">
    <source>
        <dbReference type="Proteomes" id="UP000176253"/>
    </source>
</evidence>
<keyword evidence="7 9" id="KW-0648">Protein biosynthesis</keyword>
<keyword evidence="4 9" id="KW-0547">Nucleotide-binding</keyword>
<evidence type="ECO:0000256" key="3">
    <source>
        <dbReference type="ARBA" id="ARBA00022723"/>
    </source>
</evidence>
<gene>
    <name evidence="9" type="primary">cysS</name>
    <name evidence="11" type="ORF">A3D78_06395</name>
</gene>
<name>A0A1F5ZXN1_9BACT</name>
<dbReference type="CDD" id="cd00672">
    <property type="entry name" value="CysRS_core"/>
    <property type="match status" value="1"/>
</dbReference>
<evidence type="ECO:0000256" key="4">
    <source>
        <dbReference type="ARBA" id="ARBA00022741"/>
    </source>
</evidence>
<evidence type="ECO:0000256" key="1">
    <source>
        <dbReference type="ARBA" id="ARBA00011245"/>
    </source>
</evidence>
<feature type="binding site" evidence="9">
    <location>
        <position position="212"/>
    </location>
    <ligand>
        <name>Zn(2+)</name>
        <dbReference type="ChEBI" id="CHEBI:29105"/>
    </ligand>
</feature>
<dbReference type="PRINTS" id="PR00983">
    <property type="entry name" value="TRNASYNTHCYS"/>
</dbReference>
<dbReference type="SUPFAM" id="SSF52374">
    <property type="entry name" value="Nucleotidylyl transferase"/>
    <property type="match status" value="1"/>
</dbReference>
<evidence type="ECO:0000259" key="10">
    <source>
        <dbReference type="Pfam" id="PF01406"/>
    </source>
</evidence>
<dbReference type="NCBIfam" id="TIGR00435">
    <property type="entry name" value="cysS"/>
    <property type="match status" value="1"/>
</dbReference>
<evidence type="ECO:0000256" key="7">
    <source>
        <dbReference type="ARBA" id="ARBA00022917"/>
    </source>
</evidence>
<keyword evidence="6 9" id="KW-0067">ATP-binding</keyword>
<dbReference type="EMBL" id="MFJM01000048">
    <property type="protein sequence ID" value="OGG17104.1"/>
    <property type="molecule type" value="Genomic_DNA"/>
</dbReference>
<dbReference type="GO" id="GO:0005524">
    <property type="term" value="F:ATP binding"/>
    <property type="evidence" value="ECO:0007669"/>
    <property type="project" value="UniProtKB-UniRule"/>
</dbReference>
<organism evidence="11 12">
    <name type="scientific">Candidatus Gottesmanbacteria bacterium RIFCSPHIGHO2_02_FULL_39_14</name>
    <dbReference type="NCBI Taxonomy" id="1798383"/>
    <lineage>
        <taxon>Bacteria</taxon>
        <taxon>Candidatus Gottesmaniibacteriota</taxon>
    </lineage>
</organism>
<proteinExistence type="inferred from homology"/>
<keyword evidence="5 9" id="KW-0862">Zinc</keyword>
<dbReference type="InterPro" id="IPR014729">
    <property type="entry name" value="Rossmann-like_a/b/a_fold"/>
</dbReference>
<dbReference type="InterPro" id="IPR032678">
    <property type="entry name" value="tRNA-synt_1_cat_dom"/>
</dbReference>
<comment type="subunit">
    <text evidence="1 9">Monomer.</text>
</comment>
<dbReference type="InterPro" id="IPR024909">
    <property type="entry name" value="Cys-tRNA/MSH_ligase"/>
</dbReference>
<sequence>MANLTIFNSLSEKKEVFSSRKKISIYVCGVTPYDITHLGHAFTYVSFDMIIRYLRYLNYEVKYVQNVTDIDDDILKKAKETGIEWRLLGEKNFSLFLDDLQWLNIRQPDFFPRASDHIPEIISLIRTLLKKGFAYEKNRTVYFDVSKDHEYGKLSKINPEQMLPLLKERGGDPSDPNKKNPLDFVLWQKQQPGEPFWESPWGRGRPGWHIECSAMSMKYLGVPIDIHGGGGDLIYPHHESELAQSEKASGQLFVNFWLHTAMLYYQEAKMSKSLGNMVFVADLRKKYSANTVRLLLLSHHYRQEWEYSEPEIARAEKLNDLFKRIWLVQSGTGNEIEISSFRNDFFTALNNDFNSQQALQVLEHMVNISLKTDKNITPAKAFLNLAFNILGLRVEY</sequence>
<evidence type="ECO:0000256" key="5">
    <source>
        <dbReference type="ARBA" id="ARBA00022833"/>
    </source>
</evidence>
<feature type="short sequence motif" description="'HIGH' region" evidence="9">
    <location>
        <begin position="30"/>
        <end position="40"/>
    </location>
</feature>
<dbReference type="GO" id="GO:0006423">
    <property type="term" value="P:cysteinyl-tRNA aminoacylation"/>
    <property type="evidence" value="ECO:0007669"/>
    <property type="project" value="UniProtKB-UniRule"/>
</dbReference>
<dbReference type="HAMAP" id="MF_00041">
    <property type="entry name" value="Cys_tRNA_synth"/>
    <property type="match status" value="1"/>
</dbReference>
<feature type="binding site" evidence="9">
    <location>
        <position position="237"/>
    </location>
    <ligand>
        <name>Zn(2+)</name>
        <dbReference type="ChEBI" id="CHEBI:29105"/>
    </ligand>
</feature>
<feature type="binding site" evidence="9">
    <location>
        <position position="241"/>
    </location>
    <ligand>
        <name>Zn(2+)</name>
        <dbReference type="ChEBI" id="CHEBI:29105"/>
    </ligand>
</feature>
<evidence type="ECO:0000256" key="8">
    <source>
        <dbReference type="ARBA" id="ARBA00023146"/>
    </source>
</evidence>
<protein>
    <recommendedName>
        <fullName evidence="9">Cysteine--tRNA ligase</fullName>
        <ecNumber evidence="9">6.1.1.16</ecNumber>
    </recommendedName>
    <alternativeName>
        <fullName evidence="9">Cysteinyl-tRNA synthetase</fullName>
        <shortName evidence="9">CysRS</shortName>
    </alternativeName>
</protein>
<comment type="catalytic activity">
    <reaction evidence="9">
        <text>tRNA(Cys) + L-cysteine + ATP = L-cysteinyl-tRNA(Cys) + AMP + diphosphate</text>
        <dbReference type="Rhea" id="RHEA:17773"/>
        <dbReference type="Rhea" id="RHEA-COMP:9661"/>
        <dbReference type="Rhea" id="RHEA-COMP:9679"/>
        <dbReference type="ChEBI" id="CHEBI:30616"/>
        <dbReference type="ChEBI" id="CHEBI:33019"/>
        <dbReference type="ChEBI" id="CHEBI:35235"/>
        <dbReference type="ChEBI" id="CHEBI:78442"/>
        <dbReference type="ChEBI" id="CHEBI:78517"/>
        <dbReference type="ChEBI" id="CHEBI:456215"/>
        <dbReference type="EC" id="6.1.1.16"/>
    </reaction>
</comment>
<comment type="cofactor">
    <cofactor evidence="9">
        <name>Zn(2+)</name>
        <dbReference type="ChEBI" id="CHEBI:29105"/>
    </cofactor>
    <text evidence="9">Binds 1 zinc ion per subunit.</text>
</comment>
<accession>A0A1F5ZXN1</accession>
<dbReference type="EC" id="6.1.1.16" evidence="9"/>
<comment type="similarity">
    <text evidence="9">Belongs to the class-I aminoacyl-tRNA synthetase family.</text>
</comment>
<comment type="subcellular location">
    <subcellularLocation>
        <location evidence="9">Cytoplasm</location>
    </subcellularLocation>
</comment>
<dbReference type="GO" id="GO:0004817">
    <property type="term" value="F:cysteine-tRNA ligase activity"/>
    <property type="evidence" value="ECO:0007669"/>
    <property type="project" value="UniProtKB-UniRule"/>
</dbReference>
<comment type="caution">
    <text evidence="11">The sequence shown here is derived from an EMBL/GenBank/DDBJ whole genome shotgun (WGS) entry which is preliminary data.</text>
</comment>
<dbReference type="InterPro" id="IPR015803">
    <property type="entry name" value="Cys-tRNA-ligase"/>
</dbReference>
<dbReference type="SUPFAM" id="SSF47323">
    <property type="entry name" value="Anticodon-binding domain of a subclass of class I aminoacyl-tRNA synthetases"/>
    <property type="match status" value="1"/>
</dbReference>
<dbReference type="Proteomes" id="UP000176253">
    <property type="component" value="Unassembled WGS sequence"/>
</dbReference>
<keyword evidence="2 9" id="KW-0436">Ligase</keyword>
<feature type="short sequence motif" description="'KMSKS' region" evidence="9">
    <location>
        <begin position="269"/>
        <end position="273"/>
    </location>
</feature>
<feature type="binding site" evidence="9">
    <location>
        <position position="28"/>
    </location>
    <ligand>
        <name>Zn(2+)</name>
        <dbReference type="ChEBI" id="CHEBI:29105"/>
    </ligand>
</feature>
<evidence type="ECO:0000256" key="2">
    <source>
        <dbReference type="ARBA" id="ARBA00022598"/>
    </source>
</evidence>
<dbReference type="PANTHER" id="PTHR10890:SF3">
    <property type="entry name" value="CYSTEINE--TRNA LIGASE, CYTOPLASMIC"/>
    <property type="match status" value="1"/>
</dbReference>
<feature type="binding site" evidence="9">
    <location>
        <position position="272"/>
    </location>
    <ligand>
        <name>ATP</name>
        <dbReference type="ChEBI" id="CHEBI:30616"/>
    </ligand>
</feature>